<evidence type="ECO:0000313" key="2">
    <source>
        <dbReference type="EMBL" id="CAH6659847.1"/>
    </source>
</evidence>
<accession>A0ABM9F9L2</accession>
<protein>
    <submittedName>
        <fullName evidence="2">Uncharacterized protein</fullName>
    </submittedName>
</protein>
<sequence length="209" mass="24466">MEITQSNINSNNVRYSVNIPAGCLSFKHYTWASSLVRRHLPRRPAWLVWMKKILIFSGVLFIFYFVNSHYHLAVSVWRIGAEHYSVRIRNNNVLTFFLTIFILGSIFTRIMFHRYFIHVRHNFFAVSEFVLHGYCLELTYSGVQWKSNNGYAFIPWSKTKGILSDGHNDYIDLGIQGFLWIPINLPGYPRKALLDFCHQQIAASKITDK</sequence>
<gene>
    <name evidence="2" type="ORF">FBBNIHIM_12030</name>
</gene>
<dbReference type="EMBL" id="CALSBS010000009">
    <property type="protein sequence ID" value="CAH6659847.1"/>
    <property type="molecule type" value="Genomic_DNA"/>
</dbReference>
<evidence type="ECO:0000256" key="1">
    <source>
        <dbReference type="SAM" id="Phobius"/>
    </source>
</evidence>
<feature type="transmembrane region" description="Helical" evidence="1">
    <location>
        <begin position="46"/>
        <end position="66"/>
    </location>
</feature>
<organism evidence="2 3">
    <name type="scientific">Pseudocitrobacter vendiensis</name>
    <dbReference type="NCBI Taxonomy" id="2488306"/>
    <lineage>
        <taxon>Bacteria</taxon>
        <taxon>Pseudomonadati</taxon>
        <taxon>Pseudomonadota</taxon>
        <taxon>Gammaproteobacteria</taxon>
        <taxon>Enterobacterales</taxon>
        <taxon>Enterobacteriaceae</taxon>
        <taxon>Pseudocitrobacter</taxon>
    </lineage>
</organism>
<keyword evidence="1" id="KW-0812">Transmembrane</keyword>
<proteinExistence type="predicted"/>
<feature type="transmembrane region" description="Helical" evidence="1">
    <location>
        <begin position="93"/>
        <end position="112"/>
    </location>
</feature>
<dbReference type="Proteomes" id="UP001152651">
    <property type="component" value="Unassembled WGS sequence"/>
</dbReference>
<evidence type="ECO:0000313" key="3">
    <source>
        <dbReference type="Proteomes" id="UP001152651"/>
    </source>
</evidence>
<comment type="caution">
    <text evidence="2">The sequence shown here is derived from an EMBL/GenBank/DDBJ whole genome shotgun (WGS) entry which is preliminary data.</text>
</comment>
<dbReference type="RefSeq" id="WP_253898018.1">
    <property type="nucleotide sequence ID" value="NZ_CALSBS010000009.1"/>
</dbReference>
<keyword evidence="3" id="KW-1185">Reference proteome</keyword>
<keyword evidence="1" id="KW-0472">Membrane</keyword>
<keyword evidence="1" id="KW-1133">Transmembrane helix</keyword>
<name>A0ABM9F9L2_9ENTR</name>
<reference evidence="2" key="1">
    <citation type="submission" date="2022-05" db="EMBL/GenBank/DDBJ databases">
        <authorList>
            <person name="Blom J."/>
        </authorList>
    </citation>
    <scope>NUCLEOTIDE SEQUENCE</scope>
    <source>
        <strain evidence="2">Type strain: CPO20170097</strain>
    </source>
</reference>